<keyword evidence="1" id="KW-1133">Transmembrane helix</keyword>
<gene>
    <name evidence="2" type="ORF">FB554_3234</name>
</gene>
<dbReference type="InterPro" id="IPR015943">
    <property type="entry name" value="WD40/YVTN_repeat-like_dom_sf"/>
</dbReference>
<protein>
    <submittedName>
        <fullName evidence="2">Uncharacterized protein</fullName>
    </submittedName>
</protein>
<comment type="caution">
    <text evidence="2">The sequence shown here is derived from an EMBL/GenBank/DDBJ whole genome shotgun (WGS) entry which is preliminary data.</text>
</comment>
<organism evidence="2 3">
    <name type="scientific">Barrientosiimonas humi</name>
    <dbReference type="NCBI Taxonomy" id="999931"/>
    <lineage>
        <taxon>Bacteria</taxon>
        <taxon>Bacillati</taxon>
        <taxon>Actinomycetota</taxon>
        <taxon>Actinomycetes</taxon>
        <taxon>Micrococcales</taxon>
        <taxon>Dermacoccaceae</taxon>
        <taxon>Barrientosiimonas</taxon>
    </lineage>
</organism>
<keyword evidence="3" id="KW-1185">Reference proteome</keyword>
<dbReference type="Proteomes" id="UP000318336">
    <property type="component" value="Unassembled WGS sequence"/>
</dbReference>
<dbReference type="RefSeq" id="WP_142007692.1">
    <property type="nucleotide sequence ID" value="NZ_CAJTBP010000001.1"/>
</dbReference>
<feature type="transmembrane region" description="Helical" evidence="1">
    <location>
        <begin position="29"/>
        <end position="47"/>
    </location>
</feature>
<feature type="transmembrane region" description="Helical" evidence="1">
    <location>
        <begin position="5"/>
        <end position="23"/>
    </location>
</feature>
<dbReference type="EMBL" id="VFOK01000002">
    <property type="protein sequence ID" value="TQL28925.1"/>
    <property type="molecule type" value="Genomic_DNA"/>
</dbReference>
<reference evidence="2 3" key="1">
    <citation type="submission" date="2019-06" db="EMBL/GenBank/DDBJ databases">
        <title>Sequencing the genomes of 1000 actinobacteria strains.</title>
        <authorList>
            <person name="Klenk H.-P."/>
        </authorList>
    </citation>
    <scope>NUCLEOTIDE SEQUENCE [LARGE SCALE GENOMIC DNA]</scope>
    <source>
        <strain evidence="2 3">DSM 24617</strain>
    </source>
</reference>
<evidence type="ECO:0000256" key="1">
    <source>
        <dbReference type="SAM" id="Phobius"/>
    </source>
</evidence>
<accession>A0A542WZC4</accession>
<evidence type="ECO:0000313" key="3">
    <source>
        <dbReference type="Proteomes" id="UP000318336"/>
    </source>
</evidence>
<proteinExistence type="predicted"/>
<dbReference type="AlphaFoldDB" id="A0A542WZC4"/>
<dbReference type="SUPFAM" id="SSF50998">
    <property type="entry name" value="Quinoprotein alcohol dehydrogenase-like"/>
    <property type="match status" value="1"/>
</dbReference>
<name>A0A542WZC4_9MICO</name>
<keyword evidence="1" id="KW-0472">Membrane</keyword>
<dbReference type="Gene3D" id="2.130.10.10">
    <property type="entry name" value="YVTN repeat-like/Quinoprotein amine dehydrogenase"/>
    <property type="match status" value="1"/>
</dbReference>
<dbReference type="InterPro" id="IPR011047">
    <property type="entry name" value="Quinoprotein_ADH-like_sf"/>
</dbReference>
<feature type="transmembrane region" description="Helical" evidence="1">
    <location>
        <begin position="67"/>
        <end position="86"/>
    </location>
</feature>
<dbReference type="OrthoDB" id="244732at2"/>
<sequence>MVRRLVAPTLWLIVALVVGTLAWMTSQGVAAHVAACAVGGFAAGWFVRRLRPAAPERPSEGPGRLVLPVVASVLVAAVGVGVPWWLAYQSERRDVAWTMPYRSETPTVVGDRVYLRTDSATAGEPSWLEVRDIRSGKHLWSRRFPARAPWSRNLMLGRLQVAEDGSVILKVDSDNGPERVLRLSADGALRWERPTSYVVAATALTTVLETCSLDPSNRCRLEGVGQRGERRWTMTYERDSPAEIWDPEAPSGPDLTLPTVVPVVERPVGRQRVTLVDADTGQRRQRVDDPSGDRMSRVVAQGRYVWALDTGGNRCRWFVLDATRVRSTVPTGPCDRVSSARTLVGDQVFLSREHGSEAGFGWTLDLASATARPMPYATGDLTTPQAALSLDDSDPVAVDPVTGRRLWSLTPSPDVGNDVTVGESVVRVGQDLPSSNNPFSPHTDDNPGRTVELLAPRTGQQLASMSCAGLGDVEALGADWALVTCGNEFRLLTSR</sequence>
<evidence type="ECO:0000313" key="2">
    <source>
        <dbReference type="EMBL" id="TQL28925.1"/>
    </source>
</evidence>
<keyword evidence="1" id="KW-0812">Transmembrane</keyword>